<dbReference type="Pfam" id="PF00892">
    <property type="entry name" value="EamA"/>
    <property type="match status" value="2"/>
</dbReference>
<dbReference type="PANTHER" id="PTHR22911">
    <property type="entry name" value="ACYL-MALONYL CONDENSING ENZYME-RELATED"/>
    <property type="match status" value="1"/>
</dbReference>
<feature type="transmembrane region" description="Helical" evidence="6">
    <location>
        <begin position="284"/>
        <end position="302"/>
    </location>
</feature>
<keyword evidence="3 6" id="KW-0812">Transmembrane</keyword>
<comment type="subcellular location">
    <subcellularLocation>
        <location evidence="1">Membrane</location>
        <topology evidence="1">Multi-pass membrane protein</topology>
    </subcellularLocation>
</comment>
<dbReference type="RefSeq" id="WP_354152994.1">
    <property type="nucleotide sequence ID" value="NZ_JBEPMN010000020.1"/>
</dbReference>
<evidence type="ECO:0000313" key="8">
    <source>
        <dbReference type="EMBL" id="MET3663191.1"/>
    </source>
</evidence>
<organism evidence="8 9">
    <name type="scientific">Aquamicrobium ahrensii</name>
    <dbReference type="NCBI Taxonomy" id="469551"/>
    <lineage>
        <taxon>Bacteria</taxon>
        <taxon>Pseudomonadati</taxon>
        <taxon>Pseudomonadota</taxon>
        <taxon>Alphaproteobacteria</taxon>
        <taxon>Hyphomicrobiales</taxon>
        <taxon>Phyllobacteriaceae</taxon>
        <taxon>Aquamicrobium</taxon>
    </lineage>
</organism>
<feature type="transmembrane region" description="Helical" evidence="6">
    <location>
        <begin position="230"/>
        <end position="251"/>
    </location>
</feature>
<comment type="similarity">
    <text evidence="2">Belongs to the drug/metabolite transporter (DMT) superfamily. 10 TMS drug/metabolite exporter (DME) (TC 2.A.7.3) family.</text>
</comment>
<keyword evidence="4 6" id="KW-1133">Transmembrane helix</keyword>
<evidence type="ECO:0000259" key="7">
    <source>
        <dbReference type="Pfam" id="PF00892"/>
    </source>
</evidence>
<feature type="transmembrane region" description="Helical" evidence="6">
    <location>
        <begin position="60"/>
        <end position="79"/>
    </location>
</feature>
<keyword evidence="9" id="KW-1185">Reference proteome</keyword>
<feature type="transmembrane region" description="Helical" evidence="6">
    <location>
        <begin position="146"/>
        <end position="164"/>
    </location>
</feature>
<dbReference type="Proteomes" id="UP001549143">
    <property type="component" value="Unassembled WGS sequence"/>
</dbReference>
<dbReference type="PANTHER" id="PTHR22911:SF6">
    <property type="entry name" value="SOLUTE CARRIER FAMILY 35 MEMBER G1"/>
    <property type="match status" value="1"/>
</dbReference>
<name>A0ABV2KQ28_9HYPH</name>
<feature type="transmembrane region" description="Helical" evidence="6">
    <location>
        <begin position="94"/>
        <end position="115"/>
    </location>
</feature>
<dbReference type="SUPFAM" id="SSF103481">
    <property type="entry name" value="Multidrug resistance efflux transporter EmrE"/>
    <property type="match status" value="2"/>
</dbReference>
<feature type="transmembrane region" description="Helical" evidence="6">
    <location>
        <begin position="170"/>
        <end position="190"/>
    </location>
</feature>
<dbReference type="EMBL" id="JBEPMN010000020">
    <property type="protein sequence ID" value="MET3663191.1"/>
    <property type="molecule type" value="Genomic_DNA"/>
</dbReference>
<dbReference type="InterPro" id="IPR037185">
    <property type="entry name" value="EmrE-like"/>
</dbReference>
<evidence type="ECO:0000256" key="5">
    <source>
        <dbReference type="ARBA" id="ARBA00023136"/>
    </source>
</evidence>
<evidence type="ECO:0000256" key="3">
    <source>
        <dbReference type="ARBA" id="ARBA00022692"/>
    </source>
</evidence>
<evidence type="ECO:0000256" key="4">
    <source>
        <dbReference type="ARBA" id="ARBA00022989"/>
    </source>
</evidence>
<feature type="domain" description="EamA" evidence="7">
    <location>
        <begin position="29"/>
        <end position="162"/>
    </location>
</feature>
<sequence>MINKDSDGAVRLEKSQDHFPQLHVDNYLTGMGCALGAYFFFAVMNVLAKLLSDHHHVVEIAFYRNLVAVLPFLFIIYAMGKREILTIRSNTKGIIVRSVLGTISLIATFAAYAVMPMADTTAFLFTSSLIVPALGFFFLGEKVGWFRWSVIVVGFIGVLIMLQPKGELNMRGASLALGAAATQAVLLTVLRALGKVERPETVTFYFLLIGTLITAIPMIFVFTVPTWETVPLLLGIGLCGALAQFLLSVAYKNAPANIITVFNYSGIIWATAFGWFIWNDWPTVPIWIGGLIVIMSNFVIIWRETRLARAVYRRSRLGRRGES</sequence>
<evidence type="ECO:0000256" key="1">
    <source>
        <dbReference type="ARBA" id="ARBA00004141"/>
    </source>
</evidence>
<proteinExistence type="inferred from homology"/>
<evidence type="ECO:0000313" key="9">
    <source>
        <dbReference type="Proteomes" id="UP001549143"/>
    </source>
</evidence>
<evidence type="ECO:0000256" key="6">
    <source>
        <dbReference type="SAM" id="Phobius"/>
    </source>
</evidence>
<feature type="transmembrane region" description="Helical" evidence="6">
    <location>
        <begin position="202"/>
        <end position="224"/>
    </location>
</feature>
<gene>
    <name evidence="8" type="ORF">ABID44_003546</name>
</gene>
<keyword evidence="5 6" id="KW-0472">Membrane</keyword>
<evidence type="ECO:0000256" key="2">
    <source>
        <dbReference type="ARBA" id="ARBA00009853"/>
    </source>
</evidence>
<feature type="domain" description="EamA" evidence="7">
    <location>
        <begin position="171"/>
        <end position="301"/>
    </location>
</feature>
<accession>A0ABV2KQ28</accession>
<reference evidence="8 9" key="1">
    <citation type="submission" date="2024-06" db="EMBL/GenBank/DDBJ databases">
        <title>Genomic Encyclopedia of Type Strains, Phase IV (KMG-IV): sequencing the most valuable type-strain genomes for metagenomic binning, comparative biology and taxonomic classification.</title>
        <authorList>
            <person name="Goeker M."/>
        </authorList>
    </citation>
    <scope>NUCLEOTIDE SEQUENCE [LARGE SCALE GENOMIC DNA]</scope>
    <source>
        <strain evidence="8 9">DSM 19730</strain>
    </source>
</reference>
<comment type="caution">
    <text evidence="8">The sequence shown here is derived from an EMBL/GenBank/DDBJ whole genome shotgun (WGS) entry which is preliminary data.</text>
</comment>
<dbReference type="InterPro" id="IPR000620">
    <property type="entry name" value="EamA_dom"/>
</dbReference>
<feature type="transmembrane region" description="Helical" evidence="6">
    <location>
        <begin position="121"/>
        <end position="139"/>
    </location>
</feature>
<protein>
    <submittedName>
        <fullName evidence="8">Drug/metabolite transporter (DMT)-like permease</fullName>
    </submittedName>
</protein>
<feature type="transmembrane region" description="Helical" evidence="6">
    <location>
        <begin position="258"/>
        <end position="278"/>
    </location>
</feature>
<feature type="transmembrane region" description="Helical" evidence="6">
    <location>
        <begin position="27"/>
        <end position="48"/>
    </location>
</feature>